<sequence>MNIFNSFKKIKEKIHVKYFKNKEGVELYLILALIAAALFASRFPSQTHEDNIKPTVSIEQPLVVSYPHINENNYEEKLKTYLEDFYPTLDKIEDVNLKKGLEQSNNEYLKIHTDIESLRMKRLFCDSLFKTKNVITCYHTYDGNDKELSLKVQKWINNRIDLAKEWYLSNKDNKFDINYVVVRGNFKAYYLGVKSEPSGSSKTVLTMIDNAVEKFLNKKPL</sequence>
<gene>
    <name evidence="1" type="ORF">DP829_23225</name>
</gene>
<comment type="caution">
    <text evidence="1">The sequence shown here is derived from an EMBL/GenBank/DDBJ whole genome shotgun (WGS) entry which is preliminary data.</text>
</comment>
<organism evidence="1">
    <name type="scientific">Salmonella enterica subsp. enterica serovar Braenderup</name>
    <dbReference type="NCBI Taxonomy" id="149391"/>
    <lineage>
        <taxon>Bacteria</taxon>
        <taxon>Pseudomonadati</taxon>
        <taxon>Pseudomonadota</taxon>
        <taxon>Gammaproteobacteria</taxon>
        <taxon>Enterobacterales</taxon>
        <taxon>Enterobacteriaceae</taxon>
        <taxon>Salmonella</taxon>
    </lineage>
</organism>
<reference evidence="1" key="1">
    <citation type="submission" date="2018-06" db="EMBL/GenBank/DDBJ databases">
        <authorList>
            <person name="Ashton P.M."/>
            <person name="Dallman T."/>
            <person name="Nair S."/>
            <person name="De Pinna E."/>
            <person name="Peters T."/>
            <person name="Grant K."/>
        </authorList>
    </citation>
    <scope>NUCLEOTIDE SEQUENCE</scope>
    <source>
        <strain evidence="1">271067</strain>
    </source>
</reference>
<protein>
    <submittedName>
        <fullName evidence="1">Uncharacterized protein</fullName>
    </submittedName>
</protein>
<accession>A0A5W3L7B1</accession>
<dbReference type="AlphaFoldDB" id="A0A5W3L7B1"/>
<dbReference type="EMBL" id="AAHIXO010000025">
    <property type="protein sequence ID" value="EBW6734693.1"/>
    <property type="molecule type" value="Genomic_DNA"/>
</dbReference>
<name>A0A5W3L7B1_SALET</name>
<proteinExistence type="predicted"/>
<evidence type="ECO:0000313" key="1">
    <source>
        <dbReference type="EMBL" id="EBW6734693.1"/>
    </source>
</evidence>